<evidence type="ECO:0000313" key="2">
    <source>
        <dbReference type="Proteomes" id="UP000190539"/>
    </source>
</evidence>
<proteinExistence type="predicted"/>
<keyword evidence="2" id="KW-1185">Reference proteome</keyword>
<gene>
    <name evidence="1" type="ORF">B1H18_18720</name>
</gene>
<protein>
    <submittedName>
        <fullName evidence="1">Uncharacterized protein</fullName>
    </submittedName>
</protein>
<comment type="caution">
    <text evidence="1">The sequence shown here is derived from an EMBL/GenBank/DDBJ whole genome shotgun (WGS) entry which is preliminary data.</text>
</comment>
<dbReference type="Proteomes" id="UP000190539">
    <property type="component" value="Unassembled WGS sequence"/>
</dbReference>
<reference evidence="1 2" key="1">
    <citation type="submission" date="2017-02" db="EMBL/GenBank/DDBJ databases">
        <title>Draft Genome Sequence of Streptomyces tsukubaensis F601, a Producer of the immunosuppressant tacrolimus FK506.</title>
        <authorList>
            <person name="Zong G."/>
            <person name="Zhong C."/>
            <person name="Fu J."/>
            <person name="Qin R."/>
            <person name="Cao G."/>
        </authorList>
    </citation>
    <scope>NUCLEOTIDE SEQUENCE [LARGE SCALE GENOMIC DNA]</scope>
    <source>
        <strain evidence="1 2">F601</strain>
    </source>
</reference>
<evidence type="ECO:0000313" key="1">
    <source>
        <dbReference type="EMBL" id="OON77395.1"/>
    </source>
</evidence>
<sequence length="80" mass="8422">MPRRGLRLDAARAVLRLTQAARGAFGEEGQRDPAADGAVAPEAFALLAAPMAEADEALRAAGFSGNEAELYRLVGALRER</sequence>
<accession>A0A1V4A7S0</accession>
<dbReference type="STRING" id="83656.B1H18_18720"/>
<organism evidence="1 2">
    <name type="scientific">Streptomyces tsukubensis</name>
    <dbReference type="NCBI Taxonomy" id="83656"/>
    <lineage>
        <taxon>Bacteria</taxon>
        <taxon>Bacillati</taxon>
        <taxon>Actinomycetota</taxon>
        <taxon>Actinomycetes</taxon>
        <taxon>Kitasatosporales</taxon>
        <taxon>Streptomycetaceae</taxon>
        <taxon>Streptomyces</taxon>
    </lineage>
</organism>
<dbReference type="AlphaFoldDB" id="A0A1V4A7S0"/>
<dbReference type="EMBL" id="MVFC01000015">
    <property type="protein sequence ID" value="OON77395.1"/>
    <property type="molecule type" value="Genomic_DNA"/>
</dbReference>
<name>A0A1V4A7S0_9ACTN</name>